<accession>A0A0B5Q7X0</accession>
<dbReference type="AlphaFoldDB" id="A0A0B5Q7X0"/>
<dbReference type="InterPro" id="IPR018337">
    <property type="entry name" value="Cell_wall/Cho-bd_repeat"/>
</dbReference>
<proteinExistence type="predicted"/>
<dbReference type="Pfam" id="PF01473">
    <property type="entry name" value="Choline_bind_1"/>
    <property type="match status" value="1"/>
</dbReference>
<dbReference type="PROSITE" id="PS51170">
    <property type="entry name" value="CW"/>
    <property type="match status" value="3"/>
</dbReference>
<sequence>MIKRVKSISSLLVAATSVISMVPAMASDTTKLQRLEIKEGTIYQAKSLAWGHFCVEGEINGTEDAFYYIDDKGNYIKLEDASLGDTIDGLYENDKYLLLLDGDDEEWFDTATGKKVDDRDDPAEIDRTLSTTIKRVIRKDDNGLFEKSSYTDNTIQKGAGALPAKSGGTNEFNYPLKESNLIGIREGKLYAIGSDGKYIYGDYDLGSIYVSTTHGGVYVKNTEDTYEIKDKGETYEVKAVLESPLFSITGAENPSIDIYRNLSIWLRKKGDTSGDYDGYENVTDQVELGSKAHHYNMWTDHPIYADDSDDGSLDGTNSSGAGRYLENQKISAGVKPYGKYIRVFQRISQEPSATETYKGIKLPKTVDTYFLADEDGNLYNNSNMRFLIRNNWAISIMDYLTSNPTSITMQKMEYKSDNGYKHVEPGELRTIDNFDVFTPGWGRPRFVKDGDVYEFNPKEDEYTKIFKISSKMNKIDTSVAGQIIAWNEDEGIYSFSGLSLNDYIASKMKKPTATAAAGASATSTTAAGASVQVSTGWVSDQNKSWSYILKDGTKAKGWLNDSGTWYYLKDDGAMAKGWINDKGIWYYLSESGAMKTGWINDNGTWYYCNESGAMLANTTVDGYVLGANGAWVK</sequence>
<feature type="signal peptide" evidence="3">
    <location>
        <begin position="1"/>
        <end position="26"/>
    </location>
</feature>
<dbReference type="Pfam" id="PF19127">
    <property type="entry name" value="Choline_bind_3"/>
    <property type="match status" value="1"/>
</dbReference>
<dbReference type="Proteomes" id="UP000031866">
    <property type="component" value="Chromosome"/>
</dbReference>
<reference evidence="5" key="1">
    <citation type="submission" date="2014-12" db="EMBL/GenBank/DDBJ databases">
        <title>Genome sequence of Clostridium beijerinckii strain 59B.</title>
        <authorList>
            <person name="Little G.T."/>
            <person name="Minton N.P."/>
        </authorList>
    </citation>
    <scope>NUCLEOTIDE SEQUENCE [LARGE SCALE GENOMIC DNA]</scope>
    <source>
        <strain evidence="5">59B</strain>
    </source>
</reference>
<keyword evidence="1" id="KW-0677">Repeat</keyword>
<keyword evidence="3" id="KW-0732">Signal</keyword>
<dbReference type="RefSeq" id="WP_041895519.1">
    <property type="nucleotide sequence ID" value="NZ_CP010086.2"/>
</dbReference>
<evidence type="ECO:0000256" key="2">
    <source>
        <dbReference type="PROSITE-ProRule" id="PRU00591"/>
    </source>
</evidence>
<dbReference type="SUPFAM" id="SSF69360">
    <property type="entry name" value="Cell wall binding repeat"/>
    <property type="match status" value="1"/>
</dbReference>
<dbReference type="KEGG" id="cbei:LF65_01644"/>
<evidence type="ECO:0000313" key="4">
    <source>
        <dbReference type="EMBL" id="AJG98249.1"/>
    </source>
</evidence>
<dbReference type="OrthoDB" id="1886246at2"/>
<feature type="repeat" description="Cell wall-binding" evidence="2">
    <location>
        <begin position="595"/>
        <end position="614"/>
    </location>
</feature>
<dbReference type="Gene3D" id="2.10.270.10">
    <property type="entry name" value="Cholin Binding"/>
    <property type="match status" value="1"/>
</dbReference>
<gene>
    <name evidence="4" type="ORF">LF65_01644</name>
</gene>
<evidence type="ECO:0000256" key="1">
    <source>
        <dbReference type="ARBA" id="ARBA00022737"/>
    </source>
</evidence>
<evidence type="ECO:0000313" key="5">
    <source>
        <dbReference type="Proteomes" id="UP000031866"/>
    </source>
</evidence>
<protein>
    <recommendedName>
        <fullName evidence="6">Autolysin</fullName>
    </recommendedName>
</protein>
<dbReference type="EMBL" id="CP010086">
    <property type="protein sequence ID" value="AJG98249.1"/>
    <property type="molecule type" value="Genomic_DNA"/>
</dbReference>
<feature type="repeat" description="Cell wall-binding" evidence="2">
    <location>
        <begin position="575"/>
        <end position="594"/>
    </location>
</feature>
<organism evidence="4 5">
    <name type="scientific">Clostridium beijerinckii</name>
    <name type="common">Clostridium MP</name>
    <dbReference type="NCBI Taxonomy" id="1520"/>
    <lineage>
        <taxon>Bacteria</taxon>
        <taxon>Bacillati</taxon>
        <taxon>Bacillota</taxon>
        <taxon>Clostridia</taxon>
        <taxon>Eubacteriales</taxon>
        <taxon>Clostridiaceae</taxon>
        <taxon>Clostridium</taxon>
    </lineage>
</organism>
<evidence type="ECO:0008006" key="6">
    <source>
        <dbReference type="Google" id="ProtNLM"/>
    </source>
</evidence>
<evidence type="ECO:0000256" key="3">
    <source>
        <dbReference type="SAM" id="SignalP"/>
    </source>
</evidence>
<dbReference type="STRING" id="1520.LF65_01644"/>
<name>A0A0B5Q7X0_CLOBE</name>
<feature type="repeat" description="Cell wall-binding" evidence="2">
    <location>
        <begin position="555"/>
        <end position="574"/>
    </location>
</feature>
<feature type="chain" id="PRO_5002105455" description="Autolysin" evidence="3">
    <location>
        <begin position="27"/>
        <end position="633"/>
    </location>
</feature>